<dbReference type="PRINTS" id="PR00899">
    <property type="entry name" value="GPCRSTE3"/>
</dbReference>
<keyword evidence="6" id="KW-0297">G-protein coupled receptor</keyword>
<feature type="compositionally biased region" description="Polar residues" evidence="10">
    <location>
        <begin position="426"/>
        <end position="445"/>
    </location>
</feature>
<feature type="transmembrane region" description="Helical" evidence="11">
    <location>
        <begin position="69"/>
        <end position="88"/>
    </location>
</feature>
<dbReference type="InterPro" id="IPR000481">
    <property type="entry name" value="GPCR_Pheromne_B_alpha_rcpt"/>
</dbReference>
<accession>A0A409XFM7</accession>
<organism evidence="12 13">
    <name type="scientific">Psilocybe cyanescens</name>
    <dbReference type="NCBI Taxonomy" id="93625"/>
    <lineage>
        <taxon>Eukaryota</taxon>
        <taxon>Fungi</taxon>
        <taxon>Dikarya</taxon>
        <taxon>Basidiomycota</taxon>
        <taxon>Agaricomycotina</taxon>
        <taxon>Agaricomycetes</taxon>
        <taxon>Agaricomycetidae</taxon>
        <taxon>Agaricales</taxon>
        <taxon>Agaricineae</taxon>
        <taxon>Strophariaceae</taxon>
        <taxon>Psilocybe</taxon>
    </lineage>
</organism>
<comment type="similarity">
    <text evidence="2">Belongs to the G-protein coupled receptor 4 family.</text>
</comment>
<sequence>MSSVNTAFSTLSFITFILICIPFSWHLEAWNTGTCLYMAWTALGLISYFINSIIWRDNAINWAPVWCDITSKIIIGISVAIPAASLCINHRLYCIAAVRSVTRTKAERYRAIMVDLAIGLGIPVIVMILHYIVQGHRFNIFEEVGCYPFTYNTPPAYFLVYMVPIPIGLTSGAYCVMSIIAFRKRQAEFKEILSSNSNLSSNRFFRLMALAGIEVLCCIPLAITTMVLNATRGTVSPWISWEDTHWGFSRVDQFPSILWRARVDSNVSIELSRWLLVVCGLVFFAFFGFADEAQRHYKLALNSVAKRVGYTTFTGSTKIGTGNTSSSGFKESSNVSASQGAGIPVYIRQETVEKRDSLDTLSDMTSVKESDFASEIGSIAPSPFSTLTKNTNSLKPPSLVVTSSDSQSAVTVVESTSPSTHRRDSFPSSVTPSGSFLDLSVTQSGLPGPGNDNRV</sequence>
<evidence type="ECO:0000313" key="13">
    <source>
        <dbReference type="Proteomes" id="UP000283269"/>
    </source>
</evidence>
<evidence type="ECO:0000256" key="5">
    <source>
        <dbReference type="ARBA" id="ARBA00022989"/>
    </source>
</evidence>
<comment type="subcellular location">
    <subcellularLocation>
        <location evidence="1">Membrane</location>
        <topology evidence="1">Multi-pass membrane protein</topology>
    </subcellularLocation>
</comment>
<dbReference type="AlphaFoldDB" id="A0A409XFM7"/>
<dbReference type="PRINTS" id="PR00901">
    <property type="entry name" value="PHEROMONEBAR"/>
</dbReference>
<evidence type="ECO:0000256" key="11">
    <source>
        <dbReference type="SAM" id="Phobius"/>
    </source>
</evidence>
<feature type="transmembrane region" description="Helical" evidence="11">
    <location>
        <begin position="271"/>
        <end position="290"/>
    </location>
</feature>
<feature type="transmembrane region" description="Helical" evidence="11">
    <location>
        <begin position="34"/>
        <end position="54"/>
    </location>
</feature>
<keyword evidence="8" id="KW-0675">Receptor</keyword>
<keyword evidence="3" id="KW-0589">Pheromone response</keyword>
<dbReference type="EMBL" id="NHYD01001859">
    <property type="protein sequence ID" value="PPQ89550.1"/>
    <property type="molecule type" value="Genomic_DNA"/>
</dbReference>
<keyword evidence="7 11" id="KW-0472">Membrane</keyword>
<proteinExistence type="inferred from homology"/>
<keyword evidence="9" id="KW-0807">Transducer</keyword>
<evidence type="ECO:0000256" key="8">
    <source>
        <dbReference type="ARBA" id="ARBA00023170"/>
    </source>
</evidence>
<evidence type="ECO:0000313" key="12">
    <source>
        <dbReference type="EMBL" id="PPQ89550.1"/>
    </source>
</evidence>
<protein>
    <recommendedName>
        <fullName evidence="14">G-protein coupled receptors family 1 profile domain-containing protein</fullName>
    </recommendedName>
</protein>
<gene>
    <name evidence="12" type="ORF">CVT25_012222</name>
</gene>
<dbReference type="InParanoid" id="A0A409XFM7"/>
<dbReference type="PANTHER" id="PTHR28097">
    <property type="entry name" value="PHEROMONE A FACTOR RECEPTOR"/>
    <property type="match status" value="1"/>
</dbReference>
<name>A0A409XFM7_PSICY</name>
<evidence type="ECO:0000256" key="3">
    <source>
        <dbReference type="ARBA" id="ARBA00022507"/>
    </source>
</evidence>
<evidence type="ECO:0000256" key="4">
    <source>
        <dbReference type="ARBA" id="ARBA00022692"/>
    </source>
</evidence>
<dbReference type="FunCoup" id="A0A409XFM7">
    <property type="interactions" value="92"/>
</dbReference>
<reference evidence="12 13" key="1">
    <citation type="journal article" date="2018" name="Evol. Lett.">
        <title>Horizontal gene cluster transfer increased hallucinogenic mushroom diversity.</title>
        <authorList>
            <person name="Reynolds H.T."/>
            <person name="Vijayakumar V."/>
            <person name="Gluck-Thaler E."/>
            <person name="Korotkin H.B."/>
            <person name="Matheny P.B."/>
            <person name="Slot J.C."/>
        </authorList>
    </citation>
    <scope>NUCLEOTIDE SEQUENCE [LARGE SCALE GENOMIC DNA]</scope>
    <source>
        <strain evidence="12 13">2631</strain>
    </source>
</reference>
<dbReference type="CDD" id="cd14966">
    <property type="entry name" value="7tmD_STE3"/>
    <property type="match status" value="1"/>
</dbReference>
<dbReference type="GO" id="GO:0000750">
    <property type="term" value="P:pheromone-dependent signal transduction involved in conjugation with cellular fusion"/>
    <property type="evidence" value="ECO:0007669"/>
    <property type="project" value="TreeGrafter"/>
</dbReference>
<evidence type="ECO:0000256" key="1">
    <source>
        <dbReference type="ARBA" id="ARBA00004141"/>
    </source>
</evidence>
<dbReference type="Proteomes" id="UP000283269">
    <property type="component" value="Unassembled WGS sequence"/>
</dbReference>
<evidence type="ECO:0008006" key="14">
    <source>
        <dbReference type="Google" id="ProtNLM"/>
    </source>
</evidence>
<dbReference type="GO" id="GO:0004934">
    <property type="term" value="F:mating-type alpha-factor pheromone receptor activity"/>
    <property type="evidence" value="ECO:0007669"/>
    <property type="project" value="InterPro"/>
</dbReference>
<dbReference type="Pfam" id="PF02076">
    <property type="entry name" value="STE3"/>
    <property type="match status" value="1"/>
</dbReference>
<keyword evidence="4 11" id="KW-0812">Transmembrane</keyword>
<dbReference type="OrthoDB" id="2874149at2759"/>
<feature type="transmembrane region" description="Helical" evidence="11">
    <location>
        <begin position="109"/>
        <end position="133"/>
    </location>
</feature>
<keyword evidence="5 11" id="KW-1133">Transmembrane helix</keyword>
<feature type="transmembrane region" description="Helical" evidence="11">
    <location>
        <begin position="158"/>
        <end position="183"/>
    </location>
</feature>
<feature type="transmembrane region" description="Helical" evidence="11">
    <location>
        <begin position="204"/>
        <end position="228"/>
    </location>
</feature>
<evidence type="ECO:0000256" key="6">
    <source>
        <dbReference type="ARBA" id="ARBA00023040"/>
    </source>
</evidence>
<comment type="caution">
    <text evidence="12">The sequence shown here is derived from an EMBL/GenBank/DDBJ whole genome shotgun (WGS) entry which is preliminary data.</text>
</comment>
<evidence type="ECO:0000256" key="2">
    <source>
        <dbReference type="ARBA" id="ARBA00011085"/>
    </source>
</evidence>
<dbReference type="PANTHER" id="PTHR28097:SF1">
    <property type="entry name" value="PHEROMONE A FACTOR RECEPTOR"/>
    <property type="match status" value="1"/>
</dbReference>
<keyword evidence="13" id="KW-1185">Reference proteome</keyword>
<feature type="transmembrane region" description="Helical" evidence="11">
    <location>
        <begin position="6"/>
        <end position="27"/>
    </location>
</feature>
<dbReference type="InterPro" id="IPR001499">
    <property type="entry name" value="GPCR_STE3"/>
</dbReference>
<evidence type="ECO:0000256" key="9">
    <source>
        <dbReference type="ARBA" id="ARBA00023224"/>
    </source>
</evidence>
<evidence type="ECO:0000256" key="10">
    <source>
        <dbReference type="SAM" id="MobiDB-lite"/>
    </source>
</evidence>
<feature type="region of interest" description="Disordered" evidence="10">
    <location>
        <begin position="415"/>
        <end position="455"/>
    </location>
</feature>
<evidence type="ECO:0000256" key="7">
    <source>
        <dbReference type="ARBA" id="ARBA00023136"/>
    </source>
</evidence>
<dbReference type="GO" id="GO:0005886">
    <property type="term" value="C:plasma membrane"/>
    <property type="evidence" value="ECO:0007669"/>
    <property type="project" value="TreeGrafter"/>
</dbReference>